<feature type="compositionally biased region" description="Basic residues" evidence="1">
    <location>
        <begin position="1171"/>
        <end position="1188"/>
    </location>
</feature>
<feature type="region of interest" description="Disordered" evidence="1">
    <location>
        <begin position="1"/>
        <end position="600"/>
    </location>
</feature>
<feature type="compositionally biased region" description="Low complexity" evidence="1">
    <location>
        <begin position="964"/>
        <end position="977"/>
    </location>
</feature>
<feature type="compositionally biased region" description="Low complexity" evidence="1">
    <location>
        <begin position="265"/>
        <end position="279"/>
    </location>
</feature>
<feature type="compositionally biased region" description="Basic and acidic residues" evidence="1">
    <location>
        <begin position="338"/>
        <end position="348"/>
    </location>
</feature>
<feature type="compositionally biased region" description="Basic and acidic residues" evidence="1">
    <location>
        <begin position="1211"/>
        <end position="1221"/>
    </location>
</feature>
<evidence type="ECO:0000313" key="2">
    <source>
        <dbReference type="EMBL" id="PWY96456.1"/>
    </source>
</evidence>
<evidence type="ECO:0000313" key="3">
    <source>
        <dbReference type="Proteomes" id="UP000246702"/>
    </source>
</evidence>
<keyword evidence="3" id="KW-1185">Reference proteome</keyword>
<dbReference type="STRING" id="1450535.A0A317XCW1"/>
<feature type="compositionally biased region" description="Basic and acidic residues" evidence="1">
    <location>
        <begin position="717"/>
        <end position="738"/>
    </location>
</feature>
<feature type="compositionally biased region" description="Polar residues" evidence="1">
    <location>
        <begin position="225"/>
        <end position="246"/>
    </location>
</feature>
<feature type="region of interest" description="Disordered" evidence="1">
    <location>
        <begin position="801"/>
        <end position="1324"/>
    </location>
</feature>
<dbReference type="RefSeq" id="XP_025473217.1">
    <property type="nucleotide sequence ID" value="XM_025616870.1"/>
</dbReference>
<name>A0A317XCW1_9EURO</name>
<feature type="compositionally biased region" description="Polar residues" evidence="1">
    <location>
        <begin position="643"/>
        <end position="659"/>
    </location>
</feature>
<comment type="caution">
    <text evidence="2">The sequence shown here is derived from an EMBL/GenBank/DDBJ whole genome shotgun (WGS) entry which is preliminary data.</text>
</comment>
<proteinExistence type="predicted"/>
<feature type="compositionally biased region" description="Low complexity" evidence="1">
    <location>
        <begin position="862"/>
        <end position="879"/>
    </location>
</feature>
<dbReference type="OrthoDB" id="5423926at2759"/>
<feature type="compositionally biased region" description="Basic and acidic residues" evidence="1">
    <location>
        <begin position="569"/>
        <end position="580"/>
    </location>
</feature>
<feature type="compositionally biased region" description="Low complexity" evidence="1">
    <location>
        <begin position="94"/>
        <end position="103"/>
    </location>
</feature>
<feature type="compositionally biased region" description="Polar residues" evidence="1">
    <location>
        <begin position="137"/>
        <end position="154"/>
    </location>
</feature>
<dbReference type="Proteomes" id="UP000246702">
    <property type="component" value="Unassembled WGS sequence"/>
</dbReference>
<feature type="compositionally biased region" description="Polar residues" evidence="1">
    <location>
        <begin position="194"/>
        <end position="209"/>
    </location>
</feature>
<feature type="compositionally biased region" description="Pro residues" evidence="1">
    <location>
        <begin position="315"/>
        <end position="327"/>
    </location>
</feature>
<feature type="region of interest" description="Disordered" evidence="1">
    <location>
        <begin position="612"/>
        <end position="775"/>
    </location>
</feature>
<feature type="compositionally biased region" description="Low complexity" evidence="1">
    <location>
        <begin position="9"/>
        <end position="30"/>
    </location>
</feature>
<evidence type="ECO:0000256" key="1">
    <source>
        <dbReference type="SAM" id="MobiDB-lite"/>
    </source>
</evidence>
<feature type="compositionally biased region" description="Basic and acidic residues" evidence="1">
    <location>
        <begin position="1077"/>
        <end position="1094"/>
    </location>
</feature>
<protein>
    <submittedName>
        <fullName evidence="2">Uncharacterized protein</fullName>
    </submittedName>
</protein>
<feature type="compositionally biased region" description="Low complexity" evidence="1">
    <location>
        <begin position="37"/>
        <end position="53"/>
    </location>
</feature>
<sequence>MFRRKRSSSQHQHPLSASSSQSAQSAASHAFLKSQPSSSSLSSAAAAAALRSLTPTPTSVENVQTKRMMQRRASVSSQASGVPSLRPTSRNGLRRASSSASMSNRTFRDQSPRRPASSSGPVDTAPPLPSIPREYTARNNKVQRSTSVGPSQRPSPRAKPSAGRGMSVDRGSATRPATRAPGSTPSPDLRRPGSRNSVNFSYPMNSRPNSPDGPADALDRRDASTAVSLAGQLSSPDSPKSINASPRSARMPKSMGVSPGSPGRGAQSVGTAVAAAQAAIVPRMQDITQVHPPSAPPRISVPREQTIPDQAPSQPAAPPEQKQPPRPHLVKRPSTVPEDAKGEERAESDVPGQRTVPPRVGSVTPDAPVTVKFPPTPDGGKAQLLSPPVSPPEPTPPADVGRDNKPSDVRQTGSPGRSAHFSRHLLVAAFAGEQLHQPPPRSLSPAKSAMKNTRKSSLSPEGRTESVLRPGPPLSELSDGTSVASDEGSKQGIRKKPIKVSFDDEAEVVGVAASPPTSPDEAIPESLPEKPKSKSNWFSGKRKPTPLNTEFDEVLKPRRALPSFGSIRAGRDGDAQEKTVPELSDNESTTSSDSPAEAFRWSFSNDHAVGGLIADNQSKDAEKRLPPMMLANAAESESEAEKSPQQSHCTGQPDLQETSVGPAAISDVPSHPSQGRTPEATLAVPNIMVQPASPDPSKARSSLEWCEVPGRFPRSSLEFDPKANGKGKAKDKPTRHVAGDGASGIVDDEESGDDSGDSVYSDAEEGLEGNGYGSINAIVDDETAAAPAALTSAVPTLPAETDAIEGKISPPPTDWPNIPDTCQIARTGSTLPDKGMAPIPESPGSSHEPLAFSSPYPPFPTQSQSRRSSSQGDLSRSSSVTVRPARHSMLVGANNDSSLGDQTLRGVNGSVSSQREASHLRQRFPQDNIPKRPVSWSPALAKGASPDLDRASYVNGQSSPASPRPLSSGSDSSSSFKRASRHARVDSTYTMRRTMRGNTPGRPVPNRATSPPVETRPVSSEAGLGTMRTTLRGNSSKREKPSFFSNSKAPKSKLTKASGGVFASRFPDSDSDDEGYEAWRSRHRYEDSSDEDTRSPNAMRPVRGIPRRQGARDGDSTELEDSSDDEHRAPPRAIPQSPGKSNPSRDPALAAVAKSRGMTEDELDEFLRQPNRGRKPGLFHRFSLRKSRSPVNRVQVKPSVDSFARSGPLSERTRLDQEPARGDPPLPGPQSNIVTTITATNPPPPPSKLLRRPSQRSARGDSWPLRSDRKESRTESPAPASGPSERLATVDEASLNGSTVVPPTPGPVAKENENPSTGVSGVKFEGRSANMADVTISSSGRKKRFPRLRKALGLRS</sequence>
<accession>A0A317XCW1</accession>
<feature type="compositionally biased region" description="Acidic residues" evidence="1">
    <location>
        <begin position="746"/>
        <end position="767"/>
    </location>
</feature>
<dbReference type="EMBL" id="MSFK01000001">
    <property type="protein sequence ID" value="PWY96456.1"/>
    <property type="molecule type" value="Genomic_DNA"/>
</dbReference>
<dbReference type="GeneID" id="37119013"/>
<feature type="compositionally biased region" description="Polar residues" evidence="1">
    <location>
        <begin position="54"/>
        <end position="91"/>
    </location>
</feature>
<gene>
    <name evidence="2" type="ORF">BO94DRAFT_619585</name>
</gene>
<organism evidence="2 3">
    <name type="scientific">Aspergillus sclerotioniger CBS 115572</name>
    <dbReference type="NCBI Taxonomy" id="1450535"/>
    <lineage>
        <taxon>Eukaryota</taxon>
        <taxon>Fungi</taxon>
        <taxon>Dikarya</taxon>
        <taxon>Ascomycota</taxon>
        <taxon>Pezizomycotina</taxon>
        <taxon>Eurotiomycetes</taxon>
        <taxon>Eurotiomycetidae</taxon>
        <taxon>Eurotiales</taxon>
        <taxon>Aspergillaceae</taxon>
        <taxon>Aspergillus</taxon>
        <taxon>Aspergillus subgen. Circumdati</taxon>
    </lineage>
</organism>
<feature type="compositionally biased region" description="Pro residues" evidence="1">
    <location>
        <begin position="388"/>
        <end position="397"/>
    </location>
</feature>
<feature type="compositionally biased region" description="Polar residues" evidence="1">
    <location>
        <begin position="1229"/>
        <end position="1240"/>
    </location>
</feature>
<reference evidence="2 3" key="1">
    <citation type="submission" date="2016-12" db="EMBL/GenBank/DDBJ databases">
        <title>The genomes of Aspergillus section Nigri reveals drivers in fungal speciation.</title>
        <authorList>
            <consortium name="DOE Joint Genome Institute"/>
            <person name="Vesth T.C."/>
            <person name="Nybo J."/>
            <person name="Theobald S."/>
            <person name="Brandl J."/>
            <person name="Frisvad J.C."/>
            <person name="Nielsen K.F."/>
            <person name="Lyhne E.K."/>
            <person name="Kogle M.E."/>
            <person name="Kuo A."/>
            <person name="Riley R."/>
            <person name="Clum A."/>
            <person name="Nolan M."/>
            <person name="Lipzen A."/>
            <person name="Salamov A."/>
            <person name="Henrissat B."/>
            <person name="Wiebenga A."/>
            <person name="De Vries R.P."/>
            <person name="Grigoriev I.V."/>
            <person name="Mortensen U.H."/>
            <person name="Andersen M.R."/>
            <person name="Baker S.E."/>
        </authorList>
    </citation>
    <scope>NUCLEOTIDE SEQUENCE [LARGE SCALE GENOMIC DNA]</scope>
    <source>
        <strain evidence="2 3">CBS 115572</strain>
    </source>
</reference>